<dbReference type="PANTHER" id="PTHR33397:SF5">
    <property type="entry name" value="RNASE YUTE-RELATED"/>
    <property type="match status" value="1"/>
</dbReference>
<dbReference type="NCBIfam" id="NF047751">
    <property type="entry name" value="HepT_toxin"/>
    <property type="match status" value="1"/>
</dbReference>
<evidence type="ECO:0000313" key="6">
    <source>
        <dbReference type="Proteomes" id="UP000321440"/>
    </source>
</evidence>
<dbReference type="Gene3D" id="1.20.120.580">
    <property type="entry name" value="bsu32300-like"/>
    <property type="match status" value="1"/>
</dbReference>
<comment type="caution">
    <text evidence="5">The sequence shown here is derived from an EMBL/GenBank/DDBJ whole genome shotgun (WGS) entry which is preliminary data.</text>
</comment>
<keyword evidence="3" id="KW-0378">Hydrolase</keyword>
<evidence type="ECO:0000256" key="4">
    <source>
        <dbReference type="ARBA" id="ARBA00024207"/>
    </source>
</evidence>
<sequence length="149" mass="17475">MYFVDQEKIDETLSYMDGLLKTYEQNTFETLQDFLALERIVHMTIESIIDVGNMMIDGFIMRDPGSYEDIIDILVDEEVISQQEEKAYKDVIALRNMIVKEYIHINHTQIVEVMNGHINELKTFSNHVFTYLEKEMGPITAFKKREGEV</sequence>
<protein>
    <submittedName>
        <fullName evidence="5">Uncharacterized protein</fullName>
    </submittedName>
</protein>
<gene>
    <name evidence="5" type="ORF">AHA02nite_27960</name>
</gene>
<organism evidence="5 6">
    <name type="scientific">Alkalibacillus haloalkaliphilus</name>
    <dbReference type="NCBI Taxonomy" id="94136"/>
    <lineage>
        <taxon>Bacteria</taxon>
        <taxon>Bacillati</taxon>
        <taxon>Bacillota</taxon>
        <taxon>Bacilli</taxon>
        <taxon>Bacillales</taxon>
        <taxon>Bacillaceae</taxon>
        <taxon>Alkalibacillus</taxon>
    </lineage>
</organism>
<evidence type="ECO:0000313" key="5">
    <source>
        <dbReference type="EMBL" id="GEN47020.1"/>
    </source>
</evidence>
<keyword evidence="6" id="KW-1185">Reference proteome</keyword>
<dbReference type="PANTHER" id="PTHR33397">
    <property type="entry name" value="UPF0331 PROTEIN YUTE"/>
    <property type="match status" value="1"/>
</dbReference>
<name>A0A511W7E1_9BACI</name>
<proteinExistence type="inferred from homology"/>
<accession>A0A511W7E1</accession>
<evidence type="ECO:0000256" key="2">
    <source>
        <dbReference type="ARBA" id="ARBA00022722"/>
    </source>
</evidence>
<dbReference type="GO" id="GO:0110001">
    <property type="term" value="C:toxin-antitoxin complex"/>
    <property type="evidence" value="ECO:0007669"/>
    <property type="project" value="InterPro"/>
</dbReference>
<dbReference type="OrthoDB" id="2375467at2"/>
<dbReference type="EMBL" id="BJYA01000023">
    <property type="protein sequence ID" value="GEN47020.1"/>
    <property type="molecule type" value="Genomic_DNA"/>
</dbReference>
<dbReference type="AlphaFoldDB" id="A0A511W7E1"/>
<dbReference type="Proteomes" id="UP000321440">
    <property type="component" value="Unassembled WGS sequence"/>
</dbReference>
<comment type="similarity">
    <text evidence="4">Belongs to the HepT RNase toxin family.</text>
</comment>
<dbReference type="Pfam" id="PF01934">
    <property type="entry name" value="HepT-like"/>
    <property type="match status" value="1"/>
</dbReference>
<reference evidence="5 6" key="1">
    <citation type="submission" date="2019-07" db="EMBL/GenBank/DDBJ databases">
        <title>Whole genome shotgun sequence of Alkalibacillus haloalkaliphilus NBRC 103110.</title>
        <authorList>
            <person name="Hosoyama A."/>
            <person name="Uohara A."/>
            <person name="Ohji S."/>
            <person name="Ichikawa N."/>
        </authorList>
    </citation>
    <scope>NUCLEOTIDE SEQUENCE [LARGE SCALE GENOMIC DNA]</scope>
    <source>
        <strain evidence="5 6">NBRC 103110</strain>
    </source>
</reference>
<dbReference type="GO" id="GO:0016787">
    <property type="term" value="F:hydrolase activity"/>
    <property type="evidence" value="ECO:0007669"/>
    <property type="project" value="UniProtKB-KW"/>
</dbReference>
<evidence type="ECO:0000256" key="3">
    <source>
        <dbReference type="ARBA" id="ARBA00022801"/>
    </source>
</evidence>
<keyword evidence="2" id="KW-0540">Nuclease</keyword>
<evidence type="ECO:0000256" key="1">
    <source>
        <dbReference type="ARBA" id="ARBA00022649"/>
    </source>
</evidence>
<dbReference type="InterPro" id="IPR037038">
    <property type="entry name" value="HepT-like_sf"/>
</dbReference>
<dbReference type="InterPro" id="IPR008201">
    <property type="entry name" value="HepT-like"/>
</dbReference>
<keyword evidence="1" id="KW-1277">Toxin-antitoxin system</keyword>
<dbReference type="RefSeq" id="WP_146818339.1">
    <property type="nucleotide sequence ID" value="NZ_BJYA01000023.1"/>
</dbReference>
<dbReference type="InterPro" id="IPR052379">
    <property type="entry name" value="Type_VII_TA_RNase"/>
</dbReference>
<dbReference type="GO" id="GO:0004540">
    <property type="term" value="F:RNA nuclease activity"/>
    <property type="evidence" value="ECO:0007669"/>
    <property type="project" value="InterPro"/>
</dbReference>